<dbReference type="AlphaFoldDB" id="A0ABC8US35"/>
<dbReference type="Proteomes" id="UP001642360">
    <property type="component" value="Unassembled WGS sequence"/>
</dbReference>
<organism evidence="2 3">
    <name type="scientific">Ilex paraguariensis</name>
    <name type="common">yerba mate</name>
    <dbReference type="NCBI Taxonomy" id="185542"/>
    <lineage>
        <taxon>Eukaryota</taxon>
        <taxon>Viridiplantae</taxon>
        <taxon>Streptophyta</taxon>
        <taxon>Embryophyta</taxon>
        <taxon>Tracheophyta</taxon>
        <taxon>Spermatophyta</taxon>
        <taxon>Magnoliopsida</taxon>
        <taxon>eudicotyledons</taxon>
        <taxon>Gunneridae</taxon>
        <taxon>Pentapetalae</taxon>
        <taxon>asterids</taxon>
        <taxon>campanulids</taxon>
        <taxon>Aquifoliales</taxon>
        <taxon>Aquifoliaceae</taxon>
        <taxon>Ilex</taxon>
    </lineage>
</organism>
<dbReference type="EMBL" id="CAUOFW020008747">
    <property type="protein sequence ID" value="CAK9183777.1"/>
    <property type="molecule type" value="Genomic_DNA"/>
</dbReference>
<comment type="caution">
    <text evidence="2">The sequence shown here is derived from an EMBL/GenBank/DDBJ whole genome shotgun (WGS) entry which is preliminary data.</text>
</comment>
<protein>
    <submittedName>
        <fullName evidence="2">Uncharacterized protein</fullName>
    </submittedName>
</protein>
<evidence type="ECO:0000256" key="1">
    <source>
        <dbReference type="SAM" id="MobiDB-lite"/>
    </source>
</evidence>
<sequence>MWSSLLFTLDSSPEHFLSALASDNQLPSRVRSNDLSESTREDNSSIFLTGSLMFDFALTYLLLLQLNLANENNGMDERLQKKKKCKKRDPQGQRRCQKKGKIIPQPTMESTRGLLRNAKPVYLKDVSLGKDA</sequence>
<keyword evidence="3" id="KW-1185">Reference proteome</keyword>
<evidence type="ECO:0000313" key="2">
    <source>
        <dbReference type="EMBL" id="CAK9183777.1"/>
    </source>
</evidence>
<evidence type="ECO:0000313" key="3">
    <source>
        <dbReference type="Proteomes" id="UP001642360"/>
    </source>
</evidence>
<proteinExistence type="predicted"/>
<reference evidence="2 3" key="1">
    <citation type="submission" date="2024-02" db="EMBL/GenBank/DDBJ databases">
        <authorList>
            <person name="Vignale AGUSTIN F."/>
            <person name="Sosa J E."/>
            <person name="Modenutti C."/>
        </authorList>
    </citation>
    <scope>NUCLEOTIDE SEQUENCE [LARGE SCALE GENOMIC DNA]</scope>
</reference>
<accession>A0ABC8US35</accession>
<feature type="region of interest" description="Disordered" evidence="1">
    <location>
        <begin position="73"/>
        <end position="114"/>
    </location>
</feature>
<gene>
    <name evidence="2" type="ORF">ILEXP_LOCUS54069</name>
</gene>
<name>A0ABC8US35_9AQUA</name>